<evidence type="ECO:0000313" key="3">
    <source>
        <dbReference type="Proteomes" id="UP000318288"/>
    </source>
</evidence>
<reference evidence="2 3" key="1">
    <citation type="submission" date="2019-02" db="EMBL/GenBank/DDBJ databases">
        <title>Deep-cultivation of Planctomycetes and their phenomic and genomic characterization uncovers novel biology.</title>
        <authorList>
            <person name="Wiegand S."/>
            <person name="Jogler M."/>
            <person name="Boedeker C."/>
            <person name="Pinto D."/>
            <person name="Vollmers J."/>
            <person name="Rivas-Marin E."/>
            <person name="Kohn T."/>
            <person name="Peeters S.H."/>
            <person name="Heuer A."/>
            <person name="Rast P."/>
            <person name="Oberbeckmann S."/>
            <person name="Bunk B."/>
            <person name="Jeske O."/>
            <person name="Meyerdierks A."/>
            <person name="Storesund J.E."/>
            <person name="Kallscheuer N."/>
            <person name="Luecker S."/>
            <person name="Lage O.M."/>
            <person name="Pohl T."/>
            <person name="Merkel B.J."/>
            <person name="Hornburger P."/>
            <person name="Mueller R.-W."/>
            <person name="Bruemmer F."/>
            <person name="Labrenz M."/>
            <person name="Spormann A.M."/>
            <person name="Op Den Camp H."/>
            <person name="Overmann J."/>
            <person name="Amann R."/>
            <person name="Jetten M.S.M."/>
            <person name="Mascher T."/>
            <person name="Medema M.H."/>
            <person name="Devos D.P."/>
            <person name="Kaster A.-K."/>
            <person name="Ovreas L."/>
            <person name="Rohde M."/>
            <person name="Galperin M.Y."/>
            <person name="Jogler C."/>
        </authorList>
    </citation>
    <scope>NUCLEOTIDE SEQUENCE [LARGE SCALE GENOMIC DNA]</scope>
    <source>
        <strain evidence="2 3">Poly51</strain>
    </source>
</reference>
<dbReference type="Proteomes" id="UP000318288">
    <property type="component" value="Unassembled WGS sequence"/>
</dbReference>
<feature type="compositionally biased region" description="Basic and acidic residues" evidence="1">
    <location>
        <begin position="78"/>
        <end position="90"/>
    </location>
</feature>
<accession>A0A5C6FFD8</accession>
<dbReference type="EMBL" id="SJPW01000002">
    <property type="protein sequence ID" value="TWU59457.1"/>
    <property type="molecule type" value="Genomic_DNA"/>
</dbReference>
<feature type="region of interest" description="Disordered" evidence="1">
    <location>
        <begin position="73"/>
        <end position="96"/>
    </location>
</feature>
<name>A0A5C6FFD8_9BACT</name>
<comment type="caution">
    <text evidence="2">The sequence shown here is derived from an EMBL/GenBank/DDBJ whole genome shotgun (WGS) entry which is preliminary data.</text>
</comment>
<organism evidence="2 3">
    <name type="scientific">Rubripirellula tenax</name>
    <dbReference type="NCBI Taxonomy" id="2528015"/>
    <lineage>
        <taxon>Bacteria</taxon>
        <taxon>Pseudomonadati</taxon>
        <taxon>Planctomycetota</taxon>
        <taxon>Planctomycetia</taxon>
        <taxon>Pirellulales</taxon>
        <taxon>Pirellulaceae</taxon>
        <taxon>Rubripirellula</taxon>
    </lineage>
</organism>
<proteinExistence type="predicted"/>
<sequence>MAIGRDDVLKRCFEAMFGVEIRVEILTVVGESFCTKFCPLTNEANDLGHGYRTYRWDTAIRCRVRFTGTVHGNGTSRHGKEQKRVIHGDFDTSNTT</sequence>
<gene>
    <name evidence="2" type="ORF">Poly51_22450</name>
</gene>
<evidence type="ECO:0000256" key="1">
    <source>
        <dbReference type="SAM" id="MobiDB-lite"/>
    </source>
</evidence>
<dbReference type="AlphaFoldDB" id="A0A5C6FFD8"/>
<evidence type="ECO:0000313" key="2">
    <source>
        <dbReference type="EMBL" id="TWU59457.1"/>
    </source>
</evidence>
<protein>
    <submittedName>
        <fullName evidence="2">Uncharacterized protein</fullName>
    </submittedName>
</protein>
<keyword evidence="3" id="KW-1185">Reference proteome</keyword>